<feature type="compositionally biased region" description="Polar residues" evidence="1">
    <location>
        <begin position="7"/>
        <end position="16"/>
    </location>
</feature>
<feature type="domain" description="25S rRNA (uridine-N(3))-methyltransferase BMT5-like" evidence="2">
    <location>
        <begin position="66"/>
        <end position="241"/>
    </location>
</feature>
<dbReference type="GO" id="GO:0005737">
    <property type="term" value="C:cytoplasm"/>
    <property type="evidence" value="ECO:0007669"/>
    <property type="project" value="TreeGrafter"/>
</dbReference>
<evidence type="ECO:0000313" key="3">
    <source>
        <dbReference type="EMBL" id="THG95915.1"/>
    </source>
</evidence>
<proteinExistence type="predicted"/>
<dbReference type="Pfam" id="PF10354">
    <property type="entry name" value="BMT5-like"/>
    <property type="match status" value="1"/>
</dbReference>
<evidence type="ECO:0000313" key="4">
    <source>
        <dbReference type="Proteomes" id="UP000309038"/>
    </source>
</evidence>
<dbReference type="GO" id="GO:0070042">
    <property type="term" value="F:rRNA (uridine-N3-)-methyltransferase activity"/>
    <property type="evidence" value="ECO:0007669"/>
    <property type="project" value="InterPro"/>
</dbReference>
<name>A0A4S4KCY2_9APHY</name>
<comment type="caution">
    <text evidence="3">The sequence shown here is derived from an EMBL/GenBank/DDBJ whole genome shotgun (WGS) entry which is preliminary data.</text>
</comment>
<evidence type="ECO:0000259" key="2">
    <source>
        <dbReference type="Pfam" id="PF10354"/>
    </source>
</evidence>
<dbReference type="InterPro" id="IPR019446">
    <property type="entry name" value="BMT5-like"/>
</dbReference>
<accession>A0A4S4KCY2</accession>
<dbReference type="AlphaFoldDB" id="A0A4S4KCY2"/>
<sequence length="241" mass="26563">MGKKNSLKSALSSHQSRLQKKQHAVHAAQAAQQKDKITGQSSKRKSTHSAPVATATVPFKPTHKILLIGEGNFSFAHALVFDPPPTLQYLPAASVTATAYDTEEECYTKYSSAKDVVRNLREKGVEIIFGVDATKLEKHAVLKSRKFDRIVWNFPHAGKGITDQDRNILSNQMLLLGFLRSAAQILSAGPVPVIHTQRQRKKAEDDDAPEVSEGEGEDLESAQTRGTVLITLRNVPPYTLW</sequence>
<feature type="region of interest" description="Disordered" evidence="1">
    <location>
        <begin position="1"/>
        <end position="54"/>
    </location>
</feature>
<protein>
    <recommendedName>
        <fullName evidence="2">25S rRNA (uridine-N(3))-methyltransferase BMT5-like domain-containing protein</fullName>
    </recommendedName>
</protein>
<dbReference type="Proteomes" id="UP000309038">
    <property type="component" value="Unassembled WGS sequence"/>
</dbReference>
<feature type="compositionally biased region" description="Acidic residues" evidence="1">
    <location>
        <begin position="205"/>
        <end position="220"/>
    </location>
</feature>
<reference evidence="3 4" key="1">
    <citation type="submission" date="2019-02" db="EMBL/GenBank/DDBJ databases">
        <title>Genome sequencing of the rare red list fungi Phlebia centrifuga.</title>
        <authorList>
            <person name="Buettner E."/>
            <person name="Kellner H."/>
        </authorList>
    </citation>
    <scope>NUCLEOTIDE SEQUENCE [LARGE SCALE GENOMIC DNA]</scope>
    <source>
        <strain evidence="3 4">DSM 108282</strain>
    </source>
</reference>
<dbReference type="GO" id="GO:0070475">
    <property type="term" value="P:rRNA base methylation"/>
    <property type="evidence" value="ECO:0007669"/>
    <property type="project" value="InterPro"/>
</dbReference>
<evidence type="ECO:0000256" key="1">
    <source>
        <dbReference type="SAM" id="MobiDB-lite"/>
    </source>
</evidence>
<dbReference type="PANTHER" id="PTHR11538">
    <property type="entry name" value="PHENYLALANYL-TRNA SYNTHETASE"/>
    <property type="match status" value="1"/>
</dbReference>
<gene>
    <name evidence="3" type="ORF">EW026_g5821</name>
</gene>
<organism evidence="3 4">
    <name type="scientific">Hermanssonia centrifuga</name>
    <dbReference type="NCBI Taxonomy" id="98765"/>
    <lineage>
        <taxon>Eukaryota</taxon>
        <taxon>Fungi</taxon>
        <taxon>Dikarya</taxon>
        <taxon>Basidiomycota</taxon>
        <taxon>Agaricomycotina</taxon>
        <taxon>Agaricomycetes</taxon>
        <taxon>Polyporales</taxon>
        <taxon>Meruliaceae</taxon>
        <taxon>Hermanssonia</taxon>
    </lineage>
</organism>
<keyword evidence="4" id="KW-1185">Reference proteome</keyword>
<dbReference type="EMBL" id="SGPJ01000278">
    <property type="protein sequence ID" value="THG95915.1"/>
    <property type="molecule type" value="Genomic_DNA"/>
</dbReference>
<dbReference type="PANTHER" id="PTHR11538:SF26">
    <property type="entry name" value="FERREDOXIN-FOLD ANTICODON-BINDING DOMAIN-CONTAINING PROTEIN 1"/>
    <property type="match status" value="1"/>
</dbReference>
<feature type="region of interest" description="Disordered" evidence="1">
    <location>
        <begin position="196"/>
        <end position="222"/>
    </location>
</feature>